<dbReference type="PROSITE" id="PS50013">
    <property type="entry name" value="CHROMO_2"/>
    <property type="match status" value="1"/>
</dbReference>
<dbReference type="PRINTS" id="PR00504">
    <property type="entry name" value="CHROMODOMAIN"/>
</dbReference>
<dbReference type="GeneID" id="362962"/>
<evidence type="ECO:0000313" key="8">
    <source>
        <dbReference type="Ensembl" id="ENSRNOP00000074584.2"/>
    </source>
</evidence>
<dbReference type="Proteomes" id="UP000002494">
    <property type="component" value="Chromosome 7"/>
</dbReference>
<dbReference type="PANTHER" id="PTHR47277:SF1">
    <property type="entry name" value="CHROMOBOX PROTEIN HOMOLOG 7"/>
    <property type="match status" value="1"/>
</dbReference>
<keyword evidence="9" id="KW-1185">Reference proteome</keyword>
<evidence type="ECO:0000256" key="5">
    <source>
        <dbReference type="ARBA" id="ARBA00023163"/>
    </source>
</evidence>
<evidence type="ECO:0000256" key="6">
    <source>
        <dbReference type="ARBA" id="ARBA00023242"/>
    </source>
</evidence>
<evidence type="ECO:0000259" key="7">
    <source>
        <dbReference type="PROSITE" id="PS50013"/>
    </source>
</evidence>
<dbReference type="InterPro" id="IPR023779">
    <property type="entry name" value="Chromodomain_CS"/>
</dbReference>
<dbReference type="InterPro" id="IPR017984">
    <property type="entry name" value="Chromo_dom_subgr"/>
</dbReference>
<dbReference type="Pfam" id="PF00385">
    <property type="entry name" value="Chromo"/>
    <property type="match status" value="1"/>
</dbReference>
<feature type="domain" description="Chromo" evidence="7">
    <location>
        <begin position="11"/>
        <end position="69"/>
    </location>
</feature>
<dbReference type="SUPFAM" id="SSF54160">
    <property type="entry name" value="Chromo domain-like"/>
    <property type="match status" value="1"/>
</dbReference>
<reference evidence="8" key="3">
    <citation type="submission" date="2025-09" db="UniProtKB">
        <authorList>
            <consortium name="Ensembl"/>
        </authorList>
    </citation>
    <scope>IDENTIFICATION</scope>
    <source>
        <strain evidence="8">Brown Norway</strain>
    </source>
</reference>
<comment type="subcellular location">
    <subcellularLocation>
        <location evidence="1">Nucleus</location>
    </subcellularLocation>
</comment>
<evidence type="ECO:0000256" key="3">
    <source>
        <dbReference type="ARBA" id="ARBA00022853"/>
    </source>
</evidence>
<sequence>MELSAIGEQVFAVESIRKKRVRKGKVEYLVKWKGWPPKYSTWEPEEHILDPRLVMAYEEKEEKDRASGYRKRGPKPKRLLLQRLILGVGGAQEVQTLPQAVTPAFWWCPSLFLYYELSTPALWWDMEIGLGYQGQDQDSGPDQGRGCSPSL</sequence>
<accession>A0A8L2UR72</accession>
<dbReference type="CDD" id="cd18646">
    <property type="entry name" value="CD_Cbx7"/>
    <property type="match status" value="1"/>
</dbReference>
<evidence type="ECO:0000313" key="10">
    <source>
        <dbReference type="RGD" id="735027"/>
    </source>
</evidence>
<evidence type="ECO:0000256" key="1">
    <source>
        <dbReference type="ARBA" id="ARBA00004123"/>
    </source>
</evidence>
<dbReference type="InterPro" id="IPR043000">
    <property type="entry name" value="CBX7"/>
</dbReference>
<dbReference type="CTD" id="23492"/>
<keyword evidence="6" id="KW-0539">Nucleus</keyword>
<evidence type="ECO:0000256" key="4">
    <source>
        <dbReference type="ARBA" id="ARBA00023015"/>
    </source>
</evidence>
<dbReference type="FunFam" id="2.40.50.40:FF:000006">
    <property type="entry name" value="Chromobox protein homolog 7"/>
    <property type="match status" value="1"/>
</dbReference>
<dbReference type="Gene3D" id="2.40.50.40">
    <property type="match status" value="1"/>
</dbReference>
<dbReference type="GeneTree" id="ENSGT00940000158365"/>
<protein>
    <submittedName>
        <fullName evidence="8">Chromobox 7</fullName>
    </submittedName>
</protein>
<gene>
    <name evidence="8 10" type="primary">Cbx7</name>
</gene>
<dbReference type="AlphaFoldDB" id="A0A8L2UR72"/>
<organism evidence="8 9">
    <name type="scientific">Rattus norvegicus</name>
    <name type="common">Rat</name>
    <dbReference type="NCBI Taxonomy" id="10116"/>
    <lineage>
        <taxon>Eukaryota</taxon>
        <taxon>Metazoa</taxon>
        <taxon>Chordata</taxon>
        <taxon>Craniata</taxon>
        <taxon>Vertebrata</taxon>
        <taxon>Euteleostomi</taxon>
        <taxon>Mammalia</taxon>
        <taxon>Eutheria</taxon>
        <taxon>Euarchontoglires</taxon>
        <taxon>Glires</taxon>
        <taxon>Rodentia</taxon>
        <taxon>Myomorpha</taxon>
        <taxon>Muroidea</taxon>
        <taxon>Muridae</taxon>
        <taxon>Murinae</taxon>
        <taxon>Rattus</taxon>
    </lineage>
</organism>
<dbReference type="GO" id="GO:0035102">
    <property type="term" value="C:PRC1 complex"/>
    <property type="evidence" value="ECO:0007669"/>
    <property type="project" value="InterPro"/>
</dbReference>
<evidence type="ECO:0000313" key="9">
    <source>
        <dbReference type="Proteomes" id="UP000002494"/>
    </source>
</evidence>
<dbReference type="InterPro" id="IPR016197">
    <property type="entry name" value="Chromo-like_dom_sf"/>
</dbReference>
<dbReference type="SMART" id="SM00298">
    <property type="entry name" value="CHROMO"/>
    <property type="match status" value="1"/>
</dbReference>
<proteinExistence type="predicted"/>
<evidence type="ECO:0000256" key="2">
    <source>
        <dbReference type="ARBA" id="ARBA00022491"/>
    </source>
</evidence>
<keyword evidence="4" id="KW-0805">Transcription regulation</keyword>
<dbReference type="RefSeq" id="XP_038935521.1">
    <property type="nucleotide sequence ID" value="XM_039079593.2"/>
</dbReference>
<dbReference type="Ensembl" id="ENSRNOT00000077731.3">
    <property type="protein sequence ID" value="ENSRNOP00000074584.2"/>
    <property type="gene ID" value="ENSRNOG00000016875.9"/>
</dbReference>
<keyword evidence="3" id="KW-0156">Chromatin regulator</keyword>
<keyword evidence="2" id="KW-0678">Repressor</keyword>
<reference evidence="8" key="2">
    <citation type="submission" date="2025-08" db="UniProtKB">
        <authorList>
            <consortium name="Ensembl"/>
        </authorList>
    </citation>
    <scope>IDENTIFICATION</scope>
    <source>
        <strain evidence="8">Brown Norway</strain>
    </source>
</reference>
<dbReference type="PROSITE" id="PS00598">
    <property type="entry name" value="CHROMO_1"/>
    <property type="match status" value="1"/>
</dbReference>
<dbReference type="InterPro" id="IPR023780">
    <property type="entry name" value="Chromo_domain"/>
</dbReference>
<dbReference type="GO" id="GO:0006325">
    <property type="term" value="P:chromatin organization"/>
    <property type="evidence" value="ECO:0007669"/>
    <property type="project" value="UniProtKB-KW"/>
</dbReference>
<name>A0A8L2UR72_RAT</name>
<keyword evidence="5" id="KW-0804">Transcription</keyword>
<reference evidence="8" key="1">
    <citation type="submission" date="2024-01" db="EMBL/GenBank/DDBJ databases">
        <title>GRCr8: a new rat reference genome assembly contstructed from accurate long reads and long range scaffolding.</title>
        <authorList>
            <person name="Doris P.A."/>
            <person name="Kalbfleisch T."/>
            <person name="Li K."/>
            <person name="Howe K."/>
            <person name="Wood J."/>
        </authorList>
    </citation>
    <scope>NUCLEOTIDE SEQUENCE [LARGE SCALE GENOMIC DNA]</scope>
    <source>
        <strain evidence="8">Brown Norway</strain>
    </source>
</reference>
<dbReference type="RGD" id="735027">
    <property type="gene designation" value="Cbx7"/>
</dbReference>
<dbReference type="PANTHER" id="PTHR47277">
    <property type="entry name" value="CHROMOBOX PROTEIN HOMOLOG 7"/>
    <property type="match status" value="1"/>
</dbReference>
<dbReference type="InterPro" id="IPR000953">
    <property type="entry name" value="Chromo/chromo_shadow_dom"/>
</dbReference>